<sequence length="61" mass="7297">MDSIEQEGNWEEQKEKLKEKFAALTNNKSLFSEEKKEEMLNKYQSKLGKTREELLKIFESL</sequence>
<dbReference type="AlphaFoldDB" id="A0A167YIC6"/>
<dbReference type="SUPFAM" id="SSF69047">
    <property type="entry name" value="Hypothetical protein YjbJ"/>
    <property type="match status" value="1"/>
</dbReference>
<evidence type="ECO:0000256" key="1">
    <source>
        <dbReference type="SAM" id="Coils"/>
    </source>
</evidence>
<evidence type="ECO:0000313" key="2">
    <source>
        <dbReference type="EMBL" id="OAB29445.1"/>
    </source>
</evidence>
<evidence type="ECO:0000313" key="3">
    <source>
        <dbReference type="Proteomes" id="UP000077164"/>
    </source>
</evidence>
<organism evidence="2 3">
    <name type="scientific">Flavobacterium fryxellicola</name>
    <dbReference type="NCBI Taxonomy" id="249352"/>
    <lineage>
        <taxon>Bacteria</taxon>
        <taxon>Pseudomonadati</taxon>
        <taxon>Bacteroidota</taxon>
        <taxon>Flavobacteriia</taxon>
        <taxon>Flavobacteriales</taxon>
        <taxon>Flavobacteriaceae</taxon>
        <taxon>Flavobacterium</taxon>
    </lineage>
</organism>
<accession>A0A167YIC6</accession>
<name>A0A167YIC6_9FLAO</name>
<keyword evidence="1" id="KW-0175">Coiled coil</keyword>
<keyword evidence="3" id="KW-1185">Reference proteome</keyword>
<comment type="caution">
    <text evidence="2">The sequence shown here is derived from an EMBL/GenBank/DDBJ whole genome shotgun (WGS) entry which is preliminary data.</text>
</comment>
<protein>
    <submittedName>
        <fullName evidence="2">General stress protein CsbD</fullName>
    </submittedName>
</protein>
<feature type="coiled-coil region" evidence="1">
    <location>
        <begin position="7"/>
        <end position="53"/>
    </location>
</feature>
<dbReference type="Gene3D" id="1.10.1470.10">
    <property type="entry name" value="YjbJ"/>
    <property type="match status" value="1"/>
</dbReference>
<gene>
    <name evidence="2" type="ORF">FBFR_03995</name>
</gene>
<reference evidence="2 3" key="1">
    <citation type="submission" date="2016-03" db="EMBL/GenBank/DDBJ databases">
        <title>Draft genome sequence of Flavobacterium fryxellicola DSM 16209.</title>
        <authorList>
            <person name="Shin S.-K."/>
            <person name="Yi H."/>
        </authorList>
    </citation>
    <scope>NUCLEOTIDE SEQUENCE [LARGE SCALE GENOMIC DNA]</scope>
    <source>
        <strain evidence="2 3">DSM 16209</strain>
    </source>
</reference>
<dbReference type="OrthoDB" id="9796058at2"/>
<dbReference type="InterPro" id="IPR036629">
    <property type="entry name" value="YjbJ_sf"/>
</dbReference>
<dbReference type="Proteomes" id="UP000077164">
    <property type="component" value="Unassembled WGS sequence"/>
</dbReference>
<dbReference type="RefSeq" id="WP_066077407.1">
    <property type="nucleotide sequence ID" value="NZ_FRDK01000006.1"/>
</dbReference>
<proteinExistence type="predicted"/>
<dbReference type="STRING" id="249352.SAMN05444395_10663"/>
<dbReference type="EMBL" id="LVJE01000008">
    <property type="protein sequence ID" value="OAB29445.1"/>
    <property type="molecule type" value="Genomic_DNA"/>
</dbReference>